<organism evidence="4">
    <name type="scientific">uncultured Caudovirales phage</name>
    <dbReference type="NCBI Taxonomy" id="2100421"/>
    <lineage>
        <taxon>Viruses</taxon>
        <taxon>Duplodnaviria</taxon>
        <taxon>Heunggongvirae</taxon>
        <taxon>Uroviricota</taxon>
        <taxon>Caudoviricetes</taxon>
        <taxon>Peduoviridae</taxon>
        <taxon>Maltschvirus</taxon>
        <taxon>Maltschvirus maltsch</taxon>
    </lineage>
</organism>
<evidence type="ECO:0000256" key="1">
    <source>
        <dbReference type="SAM" id="MobiDB-lite"/>
    </source>
</evidence>
<accession>A0A6J5RQ48</accession>
<name>A0A6J5RQ48_9CAUD</name>
<proteinExistence type="predicted"/>
<protein>
    <submittedName>
        <fullName evidence="4">Uncharacterized protein</fullName>
    </submittedName>
</protein>
<dbReference type="EMBL" id="LR796625">
    <property type="protein sequence ID" value="CAB4155093.1"/>
    <property type="molecule type" value="Genomic_DNA"/>
</dbReference>
<evidence type="ECO:0000313" key="3">
    <source>
        <dbReference type="EMBL" id="CAB4170947.1"/>
    </source>
</evidence>
<feature type="compositionally biased region" description="Pro residues" evidence="1">
    <location>
        <begin position="141"/>
        <end position="150"/>
    </location>
</feature>
<evidence type="ECO:0000313" key="4">
    <source>
        <dbReference type="EMBL" id="CAB4198152.1"/>
    </source>
</evidence>
<feature type="region of interest" description="Disordered" evidence="1">
    <location>
        <begin position="129"/>
        <end position="150"/>
    </location>
</feature>
<reference evidence="4" key="1">
    <citation type="submission" date="2020-05" db="EMBL/GenBank/DDBJ databases">
        <authorList>
            <person name="Chiriac C."/>
            <person name="Salcher M."/>
            <person name="Ghai R."/>
            <person name="Kavagutti S V."/>
        </authorList>
    </citation>
    <scope>NUCLEOTIDE SEQUENCE</scope>
</reference>
<sequence>MAKLEYIIEGAMRSMLIEAPKKQTDNAPSAPTDSPFTPAEEKFLGKFDAYGSTHLGIIYSPSDIGIREFMTRSGVDLNLSPGVLLGLIQKGIIKIVPYTGYGLNTDYTLELQLSLDDVAGLGAEDKKEIEAGSDASGAPAPEAPMPPVETPPAPELAWVVKYGDILKESVAVAHRLINEAKKEKPADSEVHLTKTRVLKRLPKQYIRQLERIMDAIIKTSKTTFDKERMIADILDNLQVNFELTPRQIKQAYDFHRNQRRLQKELDKTK</sequence>
<gene>
    <name evidence="4" type="ORF">UFOVP1307_52</name>
    <name evidence="2" type="ORF">UFOVP651_71</name>
    <name evidence="3" type="ORF">UFOVP902_150</name>
</gene>
<dbReference type="EMBL" id="LR797270">
    <property type="protein sequence ID" value="CAB4198152.1"/>
    <property type="molecule type" value="Genomic_DNA"/>
</dbReference>
<dbReference type="EMBL" id="LR796859">
    <property type="protein sequence ID" value="CAB4170947.1"/>
    <property type="molecule type" value="Genomic_DNA"/>
</dbReference>
<evidence type="ECO:0000313" key="2">
    <source>
        <dbReference type="EMBL" id="CAB4155093.1"/>
    </source>
</evidence>